<protein>
    <submittedName>
        <fullName evidence="1">Uncharacterized protein</fullName>
    </submittedName>
</protein>
<proteinExistence type="predicted"/>
<name>I1BQX6_RHIO9</name>
<gene>
    <name evidence="1" type="ORF">RO3G_03310</name>
</gene>
<dbReference type="AlphaFoldDB" id="I1BQX6"/>
<dbReference type="GeneID" id="93610282"/>
<dbReference type="RefSeq" id="XP_067514002.1">
    <property type="nucleotide sequence ID" value="XM_067657901.1"/>
</dbReference>
<evidence type="ECO:0000313" key="1">
    <source>
        <dbReference type="EMBL" id="EIE78606.1"/>
    </source>
</evidence>
<dbReference type="EMBL" id="CH476733">
    <property type="protein sequence ID" value="EIE78606.1"/>
    <property type="molecule type" value="Genomic_DNA"/>
</dbReference>
<organism evidence="1 2">
    <name type="scientific">Rhizopus delemar (strain RA 99-880 / ATCC MYA-4621 / FGSC 9543 / NRRL 43880)</name>
    <name type="common">Mucormycosis agent</name>
    <name type="synonym">Rhizopus arrhizus var. delemar</name>
    <dbReference type="NCBI Taxonomy" id="246409"/>
    <lineage>
        <taxon>Eukaryota</taxon>
        <taxon>Fungi</taxon>
        <taxon>Fungi incertae sedis</taxon>
        <taxon>Mucoromycota</taxon>
        <taxon>Mucoromycotina</taxon>
        <taxon>Mucoromycetes</taxon>
        <taxon>Mucorales</taxon>
        <taxon>Mucorineae</taxon>
        <taxon>Rhizopodaceae</taxon>
        <taxon>Rhizopus</taxon>
    </lineage>
</organism>
<sequence length="84" mass="9610">MAKRSYPWEANASHQTRPVVHLPVEVWPRVVHMFFEQGPVCLVGWSPTDPRVSHLQRPHAFHPIVNQRGPPDFLPCRGTEHEAG</sequence>
<reference evidence="1 2" key="1">
    <citation type="journal article" date="2009" name="PLoS Genet.">
        <title>Genomic analysis of the basal lineage fungus Rhizopus oryzae reveals a whole-genome duplication.</title>
        <authorList>
            <person name="Ma L.-J."/>
            <person name="Ibrahim A.S."/>
            <person name="Skory C."/>
            <person name="Grabherr M.G."/>
            <person name="Burger G."/>
            <person name="Butler M."/>
            <person name="Elias M."/>
            <person name="Idnurm A."/>
            <person name="Lang B.F."/>
            <person name="Sone T."/>
            <person name="Abe A."/>
            <person name="Calvo S.E."/>
            <person name="Corrochano L.M."/>
            <person name="Engels R."/>
            <person name="Fu J."/>
            <person name="Hansberg W."/>
            <person name="Kim J.-M."/>
            <person name="Kodira C.D."/>
            <person name="Koehrsen M.J."/>
            <person name="Liu B."/>
            <person name="Miranda-Saavedra D."/>
            <person name="O'Leary S."/>
            <person name="Ortiz-Castellanos L."/>
            <person name="Poulter R."/>
            <person name="Rodriguez-Romero J."/>
            <person name="Ruiz-Herrera J."/>
            <person name="Shen Y.-Q."/>
            <person name="Zeng Q."/>
            <person name="Galagan J."/>
            <person name="Birren B.W."/>
            <person name="Cuomo C.A."/>
            <person name="Wickes B.L."/>
        </authorList>
    </citation>
    <scope>NUCLEOTIDE SEQUENCE [LARGE SCALE GENOMIC DNA]</scope>
    <source>
        <strain evidence="2">RA 99-880 / ATCC MYA-4621 / FGSC 9543 / NRRL 43880</strain>
    </source>
</reference>
<accession>I1BQX6</accession>
<dbReference type="InParanoid" id="I1BQX6"/>
<dbReference type="Proteomes" id="UP000009138">
    <property type="component" value="Unassembled WGS sequence"/>
</dbReference>
<evidence type="ECO:0000313" key="2">
    <source>
        <dbReference type="Proteomes" id="UP000009138"/>
    </source>
</evidence>
<dbReference type="VEuPathDB" id="FungiDB:RO3G_03310"/>
<keyword evidence="2" id="KW-1185">Reference proteome</keyword>